<proteinExistence type="inferred from homology"/>
<dbReference type="InterPro" id="IPR029058">
    <property type="entry name" value="AB_hydrolase_fold"/>
</dbReference>
<sequence length="221" mass="24278">MEYLPHIQTETKSNPNAAIIWLHGLGADGHDFAPIVPELGLPDDLAIRFIFPHAPSIPVTINNGYVMPAWYDILEMSIDRKVDTEQLLKSSQSVVDFIEREIERGIDSSRIIIAGFSQGGAVAIQSALTYDKPLAGLLAMSTYFATKATIEPNPANKNIPIQIMHGLMDPVVPVQLGSDSLQTLSSMGYQPDLKTYPMEHAVCPPQIKDIGQWIQTTLAKQ</sequence>
<dbReference type="Proteomes" id="UP000317839">
    <property type="component" value="Unassembled WGS sequence"/>
</dbReference>
<name>A0A545TCD1_9GAMM</name>
<organism evidence="4 5">
    <name type="scientific">Aliikangiella marina</name>
    <dbReference type="NCBI Taxonomy" id="1712262"/>
    <lineage>
        <taxon>Bacteria</taxon>
        <taxon>Pseudomonadati</taxon>
        <taxon>Pseudomonadota</taxon>
        <taxon>Gammaproteobacteria</taxon>
        <taxon>Oceanospirillales</taxon>
        <taxon>Pleioneaceae</taxon>
        <taxon>Aliikangiella</taxon>
    </lineage>
</organism>
<dbReference type="PANTHER" id="PTHR10655:SF17">
    <property type="entry name" value="LYSOPHOSPHOLIPASE-LIKE PROTEIN 1"/>
    <property type="match status" value="1"/>
</dbReference>
<dbReference type="InterPro" id="IPR050565">
    <property type="entry name" value="LYPA1-2/EST-like"/>
</dbReference>
<dbReference type="PANTHER" id="PTHR10655">
    <property type="entry name" value="LYSOPHOSPHOLIPASE-RELATED"/>
    <property type="match status" value="1"/>
</dbReference>
<dbReference type="Gene3D" id="3.40.50.1820">
    <property type="entry name" value="alpha/beta hydrolase"/>
    <property type="match status" value="1"/>
</dbReference>
<evidence type="ECO:0000256" key="1">
    <source>
        <dbReference type="ARBA" id="ARBA00006499"/>
    </source>
</evidence>
<comment type="caution">
    <text evidence="4">The sequence shown here is derived from an EMBL/GenBank/DDBJ whole genome shotgun (WGS) entry which is preliminary data.</text>
</comment>
<comment type="similarity">
    <text evidence="1">Belongs to the AB hydrolase superfamily. AB hydrolase 2 family.</text>
</comment>
<evidence type="ECO:0000259" key="3">
    <source>
        <dbReference type="Pfam" id="PF02230"/>
    </source>
</evidence>
<dbReference type="GO" id="GO:0016787">
    <property type="term" value="F:hydrolase activity"/>
    <property type="evidence" value="ECO:0007669"/>
    <property type="project" value="UniProtKB-KW"/>
</dbReference>
<accession>A0A545TCD1</accession>
<dbReference type="SUPFAM" id="SSF53474">
    <property type="entry name" value="alpha/beta-Hydrolases"/>
    <property type="match status" value="1"/>
</dbReference>
<dbReference type="Pfam" id="PF02230">
    <property type="entry name" value="Abhydrolase_2"/>
    <property type="match status" value="1"/>
</dbReference>
<protein>
    <submittedName>
        <fullName evidence="4">Carboxylesterase</fullName>
    </submittedName>
</protein>
<dbReference type="OrthoDB" id="9801763at2"/>
<evidence type="ECO:0000256" key="2">
    <source>
        <dbReference type="ARBA" id="ARBA00022801"/>
    </source>
</evidence>
<keyword evidence="2" id="KW-0378">Hydrolase</keyword>
<keyword evidence="5" id="KW-1185">Reference proteome</keyword>
<dbReference type="AlphaFoldDB" id="A0A545TCD1"/>
<dbReference type="RefSeq" id="WP_142941464.1">
    <property type="nucleotide sequence ID" value="NZ_VIKR01000002.1"/>
</dbReference>
<gene>
    <name evidence="4" type="ORF">FLL45_07755</name>
</gene>
<dbReference type="InterPro" id="IPR003140">
    <property type="entry name" value="PLipase/COase/thioEstase"/>
</dbReference>
<feature type="domain" description="Phospholipase/carboxylesterase/thioesterase" evidence="3">
    <location>
        <begin position="11"/>
        <end position="217"/>
    </location>
</feature>
<dbReference type="EMBL" id="VIKR01000002">
    <property type="protein sequence ID" value="TQV74846.1"/>
    <property type="molecule type" value="Genomic_DNA"/>
</dbReference>
<evidence type="ECO:0000313" key="4">
    <source>
        <dbReference type="EMBL" id="TQV74846.1"/>
    </source>
</evidence>
<reference evidence="4 5" key="1">
    <citation type="submission" date="2019-06" db="EMBL/GenBank/DDBJ databases">
        <title>Draft genome of Aliikangiella marina GYP-15.</title>
        <authorList>
            <person name="Wang G."/>
        </authorList>
    </citation>
    <scope>NUCLEOTIDE SEQUENCE [LARGE SCALE GENOMIC DNA]</scope>
    <source>
        <strain evidence="4 5">GYP-15</strain>
    </source>
</reference>
<evidence type="ECO:0000313" key="5">
    <source>
        <dbReference type="Proteomes" id="UP000317839"/>
    </source>
</evidence>